<sequence length="106" mass="11822">CAIRIMAVTVPRDGVIARAEPRWSGVAADWGPMRSARKRQEMANWLRGQDYCQRMTSPRPMPRPVNDADGLPLLAMDTAPDRALPEIASRARFDPGTLPSTPRPQR</sequence>
<evidence type="ECO:0000313" key="2">
    <source>
        <dbReference type="EMBL" id="KKM48076.1"/>
    </source>
</evidence>
<dbReference type="EMBL" id="LAZR01012002">
    <property type="protein sequence ID" value="KKM48076.1"/>
    <property type="molecule type" value="Genomic_DNA"/>
</dbReference>
<name>A0A0F9L4P8_9ZZZZ</name>
<feature type="region of interest" description="Disordered" evidence="1">
    <location>
        <begin position="53"/>
        <end position="106"/>
    </location>
</feature>
<gene>
    <name evidence="2" type="ORF">LCGC14_1558060</name>
</gene>
<feature type="compositionally biased region" description="Basic and acidic residues" evidence="1">
    <location>
        <begin position="79"/>
        <end position="93"/>
    </location>
</feature>
<feature type="non-terminal residue" evidence="2">
    <location>
        <position position="1"/>
    </location>
</feature>
<dbReference type="AlphaFoldDB" id="A0A0F9L4P8"/>
<proteinExistence type="predicted"/>
<accession>A0A0F9L4P8</accession>
<organism evidence="2">
    <name type="scientific">marine sediment metagenome</name>
    <dbReference type="NCBI Taxonomy" id="412755"/>
    <lineage>
        <taxon>unclassified sequences</taxon>
        <taxon>metagenomes</taxon>
        <taxon>ecological metagenomes</taxon>
    </lineage>
</organism>
<comment type="caution">
    <text evidence="2">The sequence shown here is derived from an EMBL/GenBank/DDBJ whole genome shotgun (WGS) entry which is preliminary data.</text>
</comment>
<protein>
    <submittedName>
        <fullName evidence="2">Uncharacterized protein</fullName>
    </submittedName>
</protein>
<reference evidence="2" key="1">
    <citation type="journal article" date="2015" name="Nature">
        <title>Complex archaea that bridge the gap between prokaryotes and eukaryotes.</title>
        <authorList>
            <person name="Spang A."/>
            <person name="Saw J.H."/>
            <person name="Jorgensen S.L."/>
            <person name="Zaremba-Niedzwiedzka K."/>
            <person name="Martijn J."/>
            <person name="Lind A.E."/>
            <person name="van Eijk R."/>
            <person name="Schleper C."/>
            <person name="Guy L."/>
            <person name="Ettema T.J."/>
        </authorList>
    </citation>
    <scope>NUCLEOTIDE SEQUENCE</scope>
</reference>
<evidence type="ECO:0000256" key="1">
    <source>
        <dbReference type="SAM" id="MobiDB-lite"/>
    </source>
</evidence>